<dbReference type="Proteomes" id="UP000297839">
    <property type="component" value="Unassembled WGS sequence"/>
</dbReference>
<feature type="transmembrane region" description="Helical" evidence="5">
    <location>
        <begin position="281"/>
        <end position="300"/>
    </location>
</feature>
<evidence type="ECO:0000256" key="3">
    <source>
        <dbReference type="ARBA" id="ARBA00022989"/>
    </source>
</evidence>
<feature type="transmembrane region" description="Helical" evidence="5">
    <location>
        <begin position="192"/>
        <end position="221"/>
    </location>
</feature>
<comment type="caution">
    <text evidence="7">The sequence shown here is derived from an EMBL/GenBank/DDBJ whole genome shotgun (WGS) entry which is preliminary data.</text>
</comment>
<organism evidence="7 8">
    <name type="scientific">Ramlibacter humi</name>
    <dbReference type="NCBI Taxonomy" id="2530451"/>
    <lineage>
        <taxon>Bacteria</taxon>
        <taxon>Pseudomonadati</taxon>
        <taxon>Pseudomonadota</taxon>
        <taxon>Betaproteobacteria</taxon>
        <taxon>Burkholderiales</taxon>
        <taxon>Comamonadaceae</taxon>
        <taxon>Ramlibacter</taxon>
    </lineage>
</organism>
<dbReference type="Pfam" id="PF00999">
    <property type="entry name" value="Na_H_Exchanger"/>
    <property type="match status" value="1"/>
</dbReference>
<dbReference type="GO" id="GO:1902600">
    <property type="term" value="P:proton transmembrane transport"/>
    <property type="evidence" value="ECO:0007669"/>
    <property type="project" value="InterPro"/>
</dbReference>
<dbReference type="AlphaFoldDB" id="A0A4Z0BQX7"/>
<evidence type="ECO:0000256" key="5">
    <source>
        <dbReference type="SAM" id="Phobius"/>
    </source>
</evidence>
<feature type="transmembrane region" description="Helical" evidence="5">
    <location>
        <begin position="46"/>
        <end position="65"/>
    </location>
</feature>
<dbReference type="PANTHER" id="PTHR43021">
    <property type="entry name" value="NA(+)/H(+) ANTIPORTER-RELATED"/>
    <property type="match status" value="1"/>
</dbReference>
<dbReference type="PANTHER" id="PTHR43021:SF2">
    <property type="entry name" value="CATION_H+ EXCHANGER DOMAIN-CONTAINING PROTEIN"/>
    <property type="match status" value="1"/>
</dbReference>
<feature type="transmembrane region" description="Helical" evidence="5">
    <location>
        <begin position="163"/>
        <end position="180"/>
    </location>
</feature>
<dbReference type="GO" id="GO:0015297">
    <property type="term" value="F:antiporter activity"/>
    <property type="evidence" value="ECO:0007669"/>
    <property type="project" value="InterPro"/>
</dbReference>
<accession>A0A4Z0BQX7</accession>
<dbReference type="EMBL" id="SMLK01000003">
    <property type="protein sequence ID" value="TFZ01726.1"/>
    <property type="molecule type" value="Genomic_DNA"/>
</dbReference>
<dbReference type="Gene3D" id="1.20.1530.20">
    <property type="match status" value="1"/>
</dbReference>
<feature type="transmembrane region" description="Helical" evidence="5">
    <location>
        <begin position="101"/>
        <end position="121"/>
    </location>
</feature>
<feature type="transmembrane region" description="Helical" evidence="5">
    <location>
        <begin position="374"/>
        <end position="394"/>
    </location>
</feature>
<proteinExistence type="predicted"/>
<evidence type="ECO:0000256" key="4">
    <source>
        <dbReference type="ARBA" id="ARBA00023136"/>
    </source>
</evidence>
<dbReference type="GO" id="GO:0016020">
    <property type="term" value="C:membrane"/>
    <property type="evidence" value="ECO:0007669"/>
    <property type="project" value="UniProtKB-SubCell"/>
</dbReference>
<gene>
    <name evidence="7" type="ORF">EZ216_11050</name>
</gene>
<evidence type="ECO:0000256" key="2">
    <source>
        <dbReference type="ARBA" id="ARBA00022692"/>
    </source>
</evidence>
<keyword evidence="2 5" id="KW-0812">Transmembrane</keyword>
<evidence type="ECO:0000313" key="8">
    <source>
        <dbReference type="Proteomes" id="UP000297839"/>
    </source>
</evidence>
<dbReference type="InterPro" id="IPR006153">
    <property type="entry name" value="Cation/H_exchanger_TM"/>
</dbReference>
<feature type="domain" description="Cation/H+ exchanger transmembrane" evidence="6">
    <location>
        <begin position="27"/>
        <end position="390"/>
    </location>
</feature>
<sequence length="417" mass="42759">MDEFMAIWGQWLKPSAGLPTVQWSLLLAFAAAAGHLVQRYIALPKVVGYSAVGAVAGLAGFPGGAWPLQGIGLFLLELGVSVVLFEAGGRIALRWFRHNPMVLLQSVLEAALTYAAVYLVLRWLGVKPSVADAVALVAIVASPAVLGQVTQDTRAAGPVTERATTLTTLGALYALTLVAARAGLMNREETDLLALLSPVAVVLGLSVAVGAGLALVLRVALRVMNPTSENTSILLITTIAAVTALASHLGGSAPLAALLAGLLLKQVSQRPWAWPRQLGTAASVLVMLSFVLVSVVAAQAEWNPGVVGFVLALIGARALAKVLGLLLANPGSGTSAKQAMLVGVAMTPLSSLALLLTSQFAAASPSLGPRISSIVLPAILLMEVLGAILATFVIHRARESSLPDPRGGAAPPGAVRA</sequence>
<protein>
    <submittedName>
        <fullName evidence="7">Sodium:proton exchanger</fullName>
    </submittedName>
</protein>
<feature type="transmembrane region" description="Helical" evidence="5">
    <location>
        <begin position="233"/>
        <end position="260"/>
    </location>
</feature>
<evidence type="ECO:0000313" key="7">
    <source>
        <dbReference type="EMBL" id="TFZ01726.1"/>
    </source>
</evidence>
<feature type="transmembrane region" description="Helical" evidence="5">
    <location>
        <begin position="20"/>
        <end position="37"/>
    </location>
</feature>
<feature type="transmembrane region" description="Helical" evidence="5">
    <location>
        <begin position="340"/>
        <end position="362"/>
    </location>
</feature>
<comment type="subcellular location">
    <subcellularLocation>
        <location evidence="1">Membrane</location>
        <topology evidence="1">Multi-pass membrane protein</topology>
    </subcellularLocation>
</comment>
<dbReference type="RefSeq" id="WP_135249826.1">
    <property type="nucleotide sequence ID" value="NZ_SMLK01000003.1"/>
</dbReference>
<keyword evidence="3 5" id="KW-1133">Transmembrane helix</keyword>
<reference evidence="7 8" key="1">
    <citation type="submission" date="2019-03" db="EMBL/GenBank/DDBJ databases">
        <title>Ramlibacter sp. 18x22-1, whole genome shotgun sequence.</title>
        <authorList>
            <person name="Zhang X."/>
            <person name="Feng G."/>
            <person name="Zhu H."/>
        </authorList>
    </citation>
    <scope>NUCLEOTIDE SEQUENCE [LARGE SCALE GENOMIC DNA]</scope>
    <source>
        <strain evidence="7 8">18x22-1</strain>
    </source>
</reference>
<keyword evidence="4 5" id="KW-0472">Membrane</keyword>
<evidence type="ECO:0000256" key="1">
    <source>
        <dbReference type="ARBA" id="ARBA00004141"/>
    </source>
</evidence>
<feature type="transmembrane region" description="Helical" evidence="5">
    <location>
        <begin position="306"/>
        <end position="328"/>
    </location>
</feature>
<dbReference type="OrthoDB" id="8617652at2"/>
<dbReference type="InterPro" id="IPR038770">
    <property type="entry name" value="Na+/solute_symporter_sf"/>
</dbReference>
<keyword evidence="8" id="KW-1185">Reference proteome</keyword>
<name>A0A4Z0BQX7_9BURK</name>
<evidence type="ECO:0000259" key="6">
    <source>
        <dbReference type="Pfam" id="PF00999"/>
    </source>
</evidence>